<reference evidence="3 5" key="1">
    <citation type="submission" date="2016-11" db="EMBL/GenBank/DDBJ databases">
        <authorList>
            <person name="Jaros S."/>
            <person name="Januszkiewicz K."/>
            <person name="Wedrychowicz H."/>
        </authorList>
    </citation>
    <scope>NUCLEOTIDE SEQUENCE [LARGE SCALE GENOMIC DNA]</scope>
    <source>
        <strain evidence="3 5">DSM 784</strain>
    </source>
</reference>
<keyword evidence="1" id="KW-0472">Membrane</keyword>
<dbReference type="STRING" id="1004.SAMN05661012_02297"/>
<evidence type="ECO:0000313" key="4">
    <source>
        <dbReference type="EMBL" id="WQG92871.1"/>
    </source>
</evidence>
<dbReference type="AlphaFoldDB" id="A0A1K1PVH1"/>
<dbReference type="OrthoDB" id="9812065at2"/>
<evidence type="ECO:0000313" key="6">
    <source>
        <dbReference type="Proteomes" id="UP001326715"/>
    </source>
</evidence>
<dbReference type="PANTHER" id="PTHR10587">
    <property type="entry name" value="GLYCOSYL TRANSFERASE-RELATED"/>
    <property type="match status" value="1"/>
</dbReference>
<dbReference type="SUPFAM" id="SSF88713">
    <property type="entry name" value="Glycoside hydrolase/deacetylase"/>
    <property type="match status" value="1"/>
</dbReference>
<dbReference type="RefSeq" id="WP_083571492.1">
    <property type="nucleotide sequence ID" value="NZ_CP139972.1"/>
</dbReference>
<organism evidence="3 5">
    <name type="scientific">Chitinophaga sancti</name>
    <dbReference type="NCBI Taxonomy" id="1004"/>
    <lineage>
        <taxon>Bacteria</taxon>
        <taxon>Pseudomonadati</taxon>
        <taxon>Bacteroidota</taxon>
        <taxon>Chitinophagia</taxon>
        <taxon>Chitinophagales</taxon>
        <taxon>Chitinophagaceae</taxon>
        <taxon>Chitinophaga</taxon>
    </lineage>
</organism>
<protein>
    <submittedName>
        <fullName evidence="3">Peptidoglycan/xylan/chitin deacetylase, PgdA/CDA1 family</fullName>
    </submittedName>
    <submittedName>
        <fullName evidence="4">Polysaccharide deacetylase family protein</fullName>
        <ecNumber evidence="4">3.-.-.-</ecNumber>
    </submittedName>
</protein>
<dbReference type="CDD" id="cd10917">
    <property type="entry name" value="CE4_NodB_like_6s_7s"/>
    <property type="match status" value="1"/>
</dbReference>
<dbReference type="InterPro" id="IPR002509">
    <property type="entry name" value="NODB_dom"/>
</dbReference>
<feature type="transmembrane region" description="Helical" evidence="1">
    <location>
        <begin position="12"/>
        <end position="35"/>
    </location>
</feature>
<keyword evidence="1" id="KW-0812">Transmembrane</keyword>
<gene>
    <name evidence="3" type="ORF">SAMN05661012_02297</name>
    <name evidence="4" type="ORF">SR876_15230</name>
</gene>
<sequence length="253" mass="28194">MLTHRNTNIALIALIALFLWLSLPWWAFVLLFIPYSGALVWGAMQIRSGFFLKAVCAADTSEKVVALTFDDGPLTAFTPQILDILHKAQAPAAFFCIGNRIAGQEALLKRIDTEGHVIGNHSFSHHFWFDLFPASRMLAELQQVDTAVEQVTGKRPRLFRPPYGVTNPNVRRAVQRGKYTAVGWNIRSLDTVAKQADELMNRILSGLKPGAVILMHDSIPLTVAILPSLIAHIREQGYTIKRIDQLLNIPAYA</sequence>
<dbReference type="PROSITE" id="PS51677">
    <property type="entry name" value="NODB"/>
    <property type="match status" value="1"/>
</dbReference>
<accession>A0A1K1PVH1</accession>
<dbReference type="Proteomes" id="UP001326715">
    <property type="component" value="Chromosome"/>
</dbReference>
<dbReference type="Gene3D" id="3.20.20.370">
    <property type="entry name" value="Glycoside hydrolase/deacetylase"/>
    <property type="match status" value="1"/>
</dbReference>
<dbReference type="EC" id="3.-.-.-" evidence="4"/>
<proteinExistence type="predicted"/>
<name>A0A1K1PVH1_9BACT</name>
<dbReference type="EMBL" id="CP140154">
    <property type="protein sequence ID" value="WQG92871.1"/>
    <property type="molecule type" value="Genomic_DNA"/>
</dbReference>
<keyword evidence="1" id="KW-1133">Transmembrane helix</keyword>
<reference evidence="4 6" key="2">
    <citation type="submission" date="2023-11" db="EMBL/GenBank/DDBJ databases">
        <title>MicrobeMod: A computational toolkit for identifying prokaryotic methylation and restriction-modification with nanopore sequencing.</title>
        <authorList>
            <person name="Crits-Christoph A."/>
            <person name="Kang S.C."/>
            <person name="Lee H."/>
            <person name="Ostrov N."/>
        </authorList>
    </citation>
    <scope>NUCLEOTIDE SEQUENCE [LARGE SCALE GENOMIC DNA]</scope>
    <source>
        <strain evidence="4 6">ATCC 23090</strain>
    </source>
</reference>
<dbReference type="Proteomes" id="UP000183788">
    <property type="component" value="Unassembled WGS sequence"/>
</dbReference>
<evidence type="ECO:0000259" key="2">
    <source>
        <dbReference type="PROSITE" id="PS51677"/>
    </source>
</evidence>
<dbReference type="Pfam" id="PF01522">
    <property type="entry name" value="Polysacc_deac_1"/>
    <property type="match status" value="1"/>
</dbReference>
<evidence type="ECO:0000313" key="5">
    <source>
        <dbReference type="Proteomes" id="UP000183788"/>
    </source>
</evidence>
<dbReference type="PANTHER" id="PTHR10587:SF125">
    <property type="entry name" value="POLYSACCHARIDE DEACETYLASE YHEN-RELATED"/>
    <property type="match status" value="1"/>
</dbReference>
<keyword evidence="4" id="KW-0378">Hydrolase</keyword>
<dbReference type="InterPro" id="IPR050248">
    <property type="entry name" value="Polysacc_deacetylase_ArnD"/>
</dbReference>
<keyword evidence="6" id="KW-1185">Reference proteome</keyword>
<evidence type="ECO:0000313" key="3">
    <source>
        <dbReference type="EMBL" id="SFW51738.1"/>
    </source>
</evidence>
<feature type="domain" description="NodB homology" evidence="2">
    <location>
        <begin position="63"/>
        <end position="241"/>
    </location>
</feature>
<dbReference type="EMBL" id="FPIZ01000006">
    <property type="protein sequence ID" value="SFW51738.1"/>
    <property type="molecule type" value="Genomic_DNA"/>
</dbReference>
<dbReference type="InterPro" id="IPR011330">
    <property type="entry name" value="Glyco_hydro/deAcase_b/a-brl"/>
</dbReference>
<dbReference type="GO" id="GO:0016810">
    <property type="term" value="F:hydrolase activity, acting on carbon-nitrogen (but not peptide) bonds"/>
    <property type="evidence" value="ECO:0007669"/>
    <property type="project" value="InterPro"/>
</dbReference>
<dbReference type="GO" id="GO:0005975">
    <property type="term" value="P:carbohydrate metabolic process"/>
    <property type="evidence" value="ECO:0007669"/>
    <property type="project" value="InterPro"/>
</dbReference>
<evidence type="ECO:0000256" key="1">
    <source>
        <dbReference type="SAM" id="Phobius"/>
    </source>
</evidence>